<evidence type="ECO:0008006" key="4">
    <source>
        <dbReference type="Google" id="ProtNLM"/>
    </source>
</evidence>
<evidence type="ECO:0000256" key="1">
    <source>
        <dbReference type="SAM" id="MobiDB-lite"/>
    </source>
</evidence>
<reference evidence="2 3" key="1">
    <citation type="journal article" date="2024" name="BMC Genomics">
        <title>De novo assembly and annotation of Popillia japonica's genome with initial clues to its potential as an invasive pest.</title>
        <authorList>
            <person name="Cucini C."/>
            <person name="Boschi S."/>
            <person name="Funari R."/>
            <person name="Cardaioli E."/>
            <person name="Iannotti N."/>
            <person name="Marturano G."/>
            <person name="Paoli F."/>
            <person name="Bruttini M."/>
            <person name="Carapelli A."/>
            <person name="Frati F."/>
            <person name="Nardi F."/>
        </authorList>
    </citation>
    <scope>NUCLEOTIDE SEQUENCE [LARGE SCALE GENOMIC DNA]</scope>
    <source>
        <strain evidence="2">DMR45628</strain>
    </source>
</reference>
<evidence type="ECO:0000313" key="2">
    <source>
        <dbReference type="EMBL" id="KAK9710440.1"/>
    </source>
</evidence>
<feature type="compositionally biased region" description="Polar residues" evidence="1">
    <location>
        <begin position="40"/>
        <end position="57"/>
    </location>
</feature>
<name>A0AAW1K0Y1_POPJA</name>
<protein>
    <recommendedName>
        <fullName evidence="4">BESS domain-containing protein</fullName>
    </recommendedName>
</protein>
<evidence type="ECO:0000313" key="3">
    <source>
        <dbReference type="Proteomes" id="UP001458880"/>
    </source>
</evidence>
<gene>
    <name evidence="2" type="ORF">QE152_g26011</name>
</gene>
<comment type="caution">
    <text evidence="2">The sequence shown here is derived from an EMBL/GenBank/DDBJ whole genome shotgun (WGS) entry which is preliminary data.</text>
</comment>
<accession>A0AAW1K0Y1</accession>
<dbReference type="Proteomes" id="UP001458880">
    <property type="component" value="Unassembled WGS sequence"/>
</dbReference>
<proteinExistence type="predicted"/>
<sequence>MELRDGYNRFKNKHKLGTGSDAPRNSKHQTHQQLLFLDGVSQNRSGGSNIPMSQQELTENEEDADQLSSEYNKCIYNNLPPLQKAEAKKQLSIILSDYEIKAATNAFTTPSLSHNISFPDFLATTQLPLVPQPHQNLLNYRFR</sequence>
<keyword evidence="3" id="KW-1185">Reference proteome</keyword>
<feature type="region of interest" description="Disordered" evidence="1">
    <location>
        <begin position="1"/>
        <end position="64"/>
    </location>
</feature>
<organism evidence="2 3">
    <name type="scientific">Popillia japonica</name>
    <name type="common">Japanese beetle</name>
    <dbReference type="NCBI Taxonomy" id="7064"/>
    <lineage>
        <taxon>Eukaryota</taxon>
        <taxon>Metazoa</taxon>
        <taxon>Ecdysozoa</taxon>
        <taxon>Arthropoda</taxon>
        <taxon>Hexapoda</taxon>
        <taxon>Insecta</taxon>
        <taxon>Pterygota</taxon>
        <taxon>Neoptera</taxon>
        <taxon>Endopterygota</taxon>
        <taxon>Coleoptera</taxon>
        <taxon>Polyphaga</taxon>
        <taxon>Scarabaeiformia</taxon>
        <taxon>Scarabaeidae</taxon>
        <taxon>Rutelinae</taxon>
        <taxon>Popillia</taxon>
    </lineage>
</organism>
<dbReference type="EMBL" id="JASPKY010000293">
    <property type="protein sequence ID" value="KAK9710440.1"/>
    <property type="molecule type" value="Genomic_DNA"/>
</dbReference>
<dbReference type="AlphaFoldDB" id="A0AAW1K0Y1"/>